<protein>
    <recommendedName>
        <fullName evidence="4">Mobile element protein</fullName>
    </recommendedName>
</protein>
<name>A0ABR5AZK3_BACBA</name>
<dbReference type="EMBL" id="JXLP01000002">
    <property type="protein sequence ID" value="KIL80055.1"/>
    <property type="molecule type" value="Genomic_DNA"/>
</dbReference>
<keyword evidence="1" id="KW-1133">Transmembrane helix</keyword>
<feature type="transmembrane region" description="Helical" evidence="1">
    <location>
        <begin position="22"/>
        <end position="47"/>
    </location>
</feature>
<accession>A0ABR5AZK3</accession>
<evidence type="ECO:0000313" key="2">
    <source>
        <dbReference type="EMBL" id="KIL80055.1"/>
    </source>
</evidence>
<sequence>MYDHLQHSKRPDLFLGKLNQRILYNFMTLKGMFLLDFTKIIIVVLLLS</sequence>
<keyword evidence="3" id="KW-1185">Reference proteome</keyword>
<organism evidence="2 3">
    <name type="scientific">Bacillus badius</name>
    <dbReference type="NCBI Taxonomy" id="1455"/>
    <lineage>
        <taxon>Bacteria</taxon>
        <taxon>Bacillati</taxon>
        <taxon>Bacillota</taxon>
        <taxon>Bacilli</taxon>
        <taxon>Bacillales</taxon>
        <taxon>Bacillaceae</taxon>
        <taxon>Pseudobacillus</taxon>
    </lineage>
</organism>
<dbReference type="Proteomes" id="UP000031982">
    <property type="component" value="Unassembled WGS sequence"/>
</dbReference>
<reference evidence="2 3" key="1">
    <citation type="submission" date="2015-01" db="EMBL/GenBank/DDBJ databases">
        <title>Genome Assembly of Bacillus badius MTCC 1458.</title>
        <authorList>
            <person name="Verma A."/>
            <person name="Khatri I."/>
            <person name="Mual P."/>
            <person name="Subramanian S."/>
            <person name="Krishnamurthi S."/>
        </authorList>
    </citation>
    <scope>NUCLEOTIDE SEQUENCE [LARGE SCALE GENOMIC DNA]</scope>
    <source>
        <strain evidence="2 3">MTCC 1458</strain>
    </source>
</reference>
<evidence type="ECO:0008006" key="4">
    <source>
        <dbReference type="Google" id="ProtNLM"/>
    </source>
</evidence>
<evidence type="ECO:0000256" key="1">
    <source>
        <dbReference type="SAM" id="Phobius"/>
    </source>
</evidence>
<comment type="caution">
    <text evidence="2">The sequence shown here is derived from an EMBL/GenBank/DDBJ whole genome shotgun (WGS) entry which is preliminary data.</text>
</comment>
<keyword evidence="1" id="KW-0472">Membrane</keyword>
<proteinExistence type="predicted"/>
<evidence type="ECO:0000313" key="3">
    <source>
        <dbReference type="Proteomes" id="UP000031982"/>
    </source>
</evidence>
<keyword evidence="1" id="KW-0812">Transmembrane</keyword>
<gene>
    <name evidence="2" type="ORF">SD77_2509</name>
</gene>